<keyword evidence="2" id="KW-1185">Reference proteome</keyword>
<organism evidence="1 2">
    <name type="scientific">Dendryphion nanum</name>
    <dbReference type="NCBI Taxonomy" id="256645"/>
    <lineage>
        <taxon>Eukaryota</taxon>
        <taxon>Fungi</taxon>
        <taxon>Dikarya</taxon>
        <taxon>Ascomycota</taxon>
        <taxon>Pezizomycotina</taxon>
        <taxon>Dothideomycetes</taxon>
        <taxon>Pleosporomycetidae</taxon>
        <taxon>Pleosporales</taxon>
        <taxon>Torulaceae</taxon>
        <taxon>Dendryphion</taxon>
    </lineage>
</organism>
<sequence length="366" mass="40881">MELSTAQAEEFGTSQITLNNSELATLSTYPVLRSSNITYDSPGIISHMHENAQDSIQGYSVASDFPTVPDTITPNARTAFHDGVFQSVTSSSLPPLPLLEPVRFNPETASYQFSTPESDQEFMTLERQPIQGFQAQGPLTQGIPIQGFPTRNFPEQAYPAHDLLARNLPAQGLFVQDVLTQGLYPQGLPAQNFPSHTLPVQNFPPQPPQPEAALIPLPPAPLFVPPFSSSDIFKIPPSNWLSLADKHEIGKVLKNCWRAYFDNTTSAFLKNEAVKHIQRLSYFIYQSDPTYREIRKVLPVMYKLVGVSQTVPPVEARHHEARMMLDEIRARMDGRQYAYCREYLKAMTWVGNSGANNTAWLAQCDA</sequence>
<protein>
    <submittedName>
        <fullName evidence="1">Uncharacterized protein</fullName>
    </submittedName>
</protein>
<dbReference type="Proteomes" id="UP000700596">
    <property type="component" value="Unassembled WGS sequence"/>
</dbReference>
<dbReference type="EMBL" id="JAGMWT010000004">
    <property type="protein sequence ID" value="KAH7130287.1"/>
    <property type="molecule type" value="Genomic_DNA"/>
</dbReference>
<evidence type="ECO:0000313" key="1">
    <source>
        <dbReference type="EMBL" id="KAH7130287.1"/>
    </source>
</evidence>
<evidence type="ECO:0000313" key="2">
    <source>
        <dbReference type="Proteomes" id="UP000700596"/>
    </source>
</evidence>
<reference evidence="1" key="1">
    <citation type="journal article" date="2021" name="Nat. Commun.">
        <title>Genetic determinants of endophytism in the Arabidopsis root mycobiome.</title>
        <authorList>
            <person name="Mesny F."/>
            <person name="Miyauchi S."/>
            <person name="Thiergart T."/>
            <person name="Pickel B."/>
            <person name="Atanasova L."/>
            <person name="Karlsson M."/>
            <person name="Huettel B."/>
            <person name="Barry K.W."/>
            <person name="Haridas S."/>
            <person name="Chen C."/>
            <person name="Bauer D."/>
            <person name="Andreopoulos W."/>
            <person name="Pangilinan J."/>
            <person name="LaButti K."/>
            <person name="Riley R."/>
            <person name="Lipzen A."/>
            <person name="Clum A."/>
            <person name="Drula E."/>
            <person name="Henrissat B."/>
            <person name="Kohler A."/>
            <person name="Grigoriev I.V."/>
            <person name="Martin F.M."/>
            <person name="Hacquard S."/>
        </authorList>
    </citation>
    <scope>NUCLEOTIDE SEQUENCE</scope>
    <source>
        <strain evidence="1">MPI-CAGE-CH-0243</strain>
    </source>
</reference>
<proteinExistence type="predicted"/>
<accession>A0A9P9E466</accession>
<dbReference type="AlphaFoldDB" id="A0A9P9E466"/>
<name>A0A9P9E466_9PLEO</name>
<comment type="caution">
    <text evidence="1">The sequence shown here is derived from an EMBL/GenBank/DDBJ whole genome shotgun (WGS) entry which is preliminary data.</text>
</comment>
<gene>
    <name evidence="1" type="ORF">B0J11DRAFT_577833</name>
</gene>